<name>A0ABT1JHG6_ACTCY</name>
<keyword evidence="2" id="KW-1185">Reference proteome</keyword>
<dbReference type="EMBL" id="AUBJ02000001">
    <property type="protein sequence ID" value="MCP2331226.1"/>
    <property type="molecule type" value="Genomic_DNA"/>
</dbReference>
<comment type="caution">
    <text evidence="1">The sequence shown here is derived from an EMBL/GenBank/DDBJ whole genome shotgun (WGS) entry which is preliminary data.</text>
</comment>
<dbReference type="RefSeq" id="WP_051314075.1">
    <property type="nucleotide sequence ID" value="NZ_AUBJ02000001.1"/>
</dbReference>
<evidence type="ECO:0008006" key="3">
    <source>
        <dbReference type="Google" id="ProtNLM"/>
    </source>
</evidence>
<evidence type="ECO:0000313" key="1">
    <source>
        <dbReference type="EMBL" id="MCP2331226.1"/>
    </source>
</evidence>
<dbReference type="CDD" id="cd02440">
    <property type="entry name" value="AdoMet_MTases"/>
    <property type="match status" value="1"/>
</dbReference>
<gene>
    <name evidence="1" type="ORF">G443_001496</name>
</gene>
<evidence type="ECO:0000313" key="2">
    <source>
        <dbReference type="Proteomes" id="UP000791080"/>
    </source>
</evidence>
<organism evidence="1 2">
    <name type="scientific">Actinoalloteichus caeruleus DSM 43889</name>
    <dbReference type="NCBI Taxonomy" id="1120930"/>
    <lineage>
        <taxon>Bacteria</taxon>
        <taxon>Bacillati</taxon>
        <taxon>Actinomycetota</taxon>
        <taxon>Actinomycetes</taxon>
        <taxon>Pseudonocardiales</taxon>
        <taxon>Pseudonocardiaceae</taxon>
        <taxon>Actinoalloteichus</taxon>
        <taxon>Actinoalloteichus cyanogriseus</taxon>
    </lineage>
</organism>
<reference evidence="1 2" key="1">
    <citation type="submission" date="2022-06" db="EMBL/GenBank/DDBJ databases">
        <title>Genomic Encyclopedia of Type Strains, Phase I: the one thousand microbial genomes (KMG-I) project.</title>
        <authorList>
            <person name="Kyrpides N."/>
        </authorList>
    </citation>
    <scope>NUCLEOTIDE SEQUENCE [LARGE SCALE GENOMIC DNA]</scope>
    <source>
        <strain evidence="1 2">DSM 43889</strain>
    </source>
</reference>
<protein>
    <recommendedName>
        <fullName evidence="3">Methyltransferase domain</fullName>
    </recommendedName>
</protein>
<accession>A0ABT1JHG6</accession>
<sequence length="253" mass="27591">MFNVADLHETLLVEFPAPGGSPTDDLLSVVRQPRQLLEQCRVPEHGGTALDLGGWPGHYALALATRGFDSVLLAVGDEPPYREDDLRLLDTCPTVVRTTADLLRQPFEPPDGGPFDTVVCCGEALLRLPGKDGVRALFEAVLASLAPGGMFVVGFADLTQELRGRDRFVQGATSSGEITTWFLEYTGEDTVQVHDLVHRRDDEGSWNLHGGSRVLLRLAPTWVASQLGLAGFRLSQLHSVRPDSWVVVGERLD</sequence>
<dbReference type="SUPFAM" id="SSF53335">
    <property type="entry name" value="S-adenosyl-L-methionine-dependent methyltransferases"/>
    <property type="match status" value="1"/>
</dbReference>
<dbReference type="InterPro" id="IPR029063">
    <property type="entry name" value="SAM-dependent_MTases_sf"/>
</dbReference>
<proteinExistence type="predicted"/>
<dbReference type="Proteomes" id="UP000791080">
    <property type="component" value="Unassembled WGS sequence"/>
</dbReference>
<dbReference type="Gene3D" id="3.40.50.150">
    <property type="entry name" value="Vaccinia Virus protein VP39"/>
    <property type="match status" value="1"/>
</dbReference>